<evidence type="ECO:0000313" key="2">
    <source>
        <dbReference type="EMBL" id="SDJ25862.1"/>
    </source>
</evidence>
<accession>A0A7Z7BHP5</accession>
<proteinExistence type="predicted"/>
<dbReference type="EMBL" id="FNEW01000001">
    <property type="protein sequence ID" value="SDJ25862.1"/>
    <property type="molecule type" value="Genomic_DNA"/>
</dbReference>
<feature type="region of interest" description="Disordered" evidence="1">
    <location>
        <begin position="46"/>
        <end position="74"/>
    </location>
</feature>
<gene>
    <name evidence="2" type="ORF">SAMN05428983_0860</name>
</gene>
<organism evidence="2 3">
    <name type="scientific">Agrobacterium fabrum</name>
    <dbReference type="NCBI Taxonomy" id="1176649"/>
    <lineage>
        <taxon>Bacteria</taxon>
        <taxon>Pseudomonadati</taxon>
        <taxon>Pseudomonadota</taxon>
        <taxon>Alphaproteobacteria</taxon>
        <taxon>Hyphomicrobiales</taxon>
        <taxon>Rhizobiaceae</taxon>
        <taxon>Rhizobium/Agrobacterium group</taxon>
        <taxon>Agrobacterium</taxon>
        <taxon>Agrobacterium tumefaciens complex</taxon>
    </lineage>
</organism>
<dbReference type="Proteomes" id="UP000198917">
    <property type="component" value="Unassembled WGS sequence"/>
</dbReference>
<sequence>MNIFDKIVGDQAALETSLGAPLRDTMAIQRRLTHFAALTGGRGFRTPKKVPKVDAQGMTRGDRKRARQTKVFAS</sequence>
<dbReference type="AlphaFoldDB" id="A0A7Z7BHP5"/>
<name>A0A7Z7BHP5_9HYPH</name>
<dbReference type="RefSeq" id="WP_092731837.1">
    <property type="nucleotide sequence ID" value="NZ_FNEW01000001.1"/>
</dbReference>
<evidence type="ECO:0000256" key="1">
    <source>
        <dbReference type="SAM" id="MobiDB-lite"/>
    </source>
</evidence>
<evidence type="ECO:0000313" key="3">
    <source>
        <dbReference type="Proteomes" id="UP000198917"/>
    </source>
</evidence>
<comment type="caution">
    <text evidence="2">The sequence shown here is derived from an EMBL/GenBank/DDBJ whole genome shotgun (WGS) entry which is preliminary data.</text>
</comment>
<protein>
    <submittedName>
        <fullName evidence="2">Uncharacterized protein</fullName>
    </submittedName>
</protein>
<reference evidence="2 3" key="1">
    <citation type="submission" date="2016-10" db="EMBL/GenBank/DDBJ databases">
        <authorList>
            <person name="Varghese N."/>
            <person name="Submissions S."/>
        </authorList>
    </citation>
    <scope>NUCLEOTIDE SEQUENCE [LARGE SCALE GENOMIC DNA]</scope>
    <source>
        <strain evidence="2 3">PDC82</strain>
    </source>
</reference>